<dbReference type="EMBL" id="CP144090">
    <property type="protein sequence ID" value="WWD08926.1"/>
    <property type="molecule type" value="Genomic_DNA"/>
</dbReference>
<accession>A0AAX4KR60</accession>
<proteinExistence type="predicted"/>
<reference evidence="1 2" key="1">
    <citation type="submission" date="2024-01" db="EMBL/GenBank/DDBJ databases">
        <title>Comparative genomics of Cryptococcus and Kwoniella reveals pathogenesis evolution and contrasting modes of karyotype evolution via chromosome fusion or intercentromeric recombination.</title>
        <authorList>
            <person name="Coelho M.A."/>
            <person name="David-Palma M."/>
            <person name="Shea T."/>
            <person name="Bowers K."/>
            <person name="McGinley-Smith S."/>
            <person name="Mohammad A.W."/>
            <person name="Gnirke A."/>
            <person name="Yurkov A.M."/>
            <person name="Nowrousian M."/>
            <person name="Sun S."/>
            <person name="Cuomo C.A."/>
            <person name="Heitman J."/>
        </authorList>
    </citation>
    <scope>NUCLEOTIDE SEQUENCE [LARGE SCALE GENOMIC DNA]</scope>
    <source>
        <strain evidence="1 2">PYCC6329</strain>
    </source>
</reference>
<dbReference type="KEGG" id="ker:91105841"/>
<gene>
    <name evidence="1" type="ORF">V865_007040</name>
</gene>
<dbReference type="AlphaFoldDB" id="A0AAX4KR60"/>
<dbReference type="Proteomes" id="UP001358614">
    <property type="component" value="Chromosome 2"/>
</dbReference>
<keyword evidence="2" id="KW-1185">Reference proteome</keyword>
<protein>
    <submittedName>
        <fullName evidence="1">Uncharacterized protein</fullName>
    </submittedName>
</protein>
<evidence type="ECO:0000313" key="1">
    <source>
        <dbReference type="EMBL" id="WWD08926.1"/>
    </source>
</evidence>
<organism evidence="1 2">
    <name type="scientific">Kwoniella europaea PYCC6329</name>
    <dbReference type="NCBI Taxonomy" id="1423913"/>
    <lineage>
        <taxon>Eukaryota</taxon>
        <taxon>Fungi</taxon>
        <taxon>Dikarya</taxon>
        <taxon>Basidiomycota</taxon>
        <taxon>Agaricomycotina</taxon>
        <taxon>Tremellomycetes</taxon>
        <taxon>Tremellales</taxon>
        <taxon>Cryptococcaceae</taxon>
        <taxon>Kwoniella</taxon>
    </lineage>
</organism>
<dbReference type="GeneID" id="91105841"/>
<dbReference type="RefSeq" id="XP_066086893.1">
    <property type="nucleotide sequence ID" value="XM_066230796.1"/>
</dbReference>
<evidence type="ECO:0000313" key="2">
    <source>
        <dbReference type="Proteomes" id="UP001358614"/>
    </source>
</evidence>
<name>A0AAX4KR60_9TREE</name>
<sequence length="252" mass="28827">MSSRDNRLGSGRGGVTYDGFARNFELVLGYRVSPNQLSQLREIPTSNGSGNIKVCDLTRQEYTVFSRPTWSGNNRDPAPTTIKIVEDFQRSFDLRSEWGGEASWTSKIDESFKIGRRAHKALKEFRTEVQKTHKSSLMETVNNNRKDFAKVNGQYTMATWFDIDSDNYLERHPRVTCDHDNSKECERLDSNYRAQTRLTNRDWTDWVVDDICHSSEDRNYSSFGVGENTPHIWPLIKLVKSEGPTGSIAKSG</sequence>